<evidence type="ECO:0000256" key="2">
    <source>
        <dbReference type="ARBA" id="ARBA00023125"/>
    </source>
</evidence>
<dbReference type="InterPro" id="IPR036271">
    <property type="entry name" value="Tet_transcr_reg_TetR-rel_C_sf"/>
</dbReference>
<reference evidence="6 7" key="1">
    <citation type="submission" date="2018-11" db="EMBL/GenBank/DDBJ databases">
        <authorList>
            <person name="Li F."/>
        </authorList>
    </citation>
    <scope>NUCLEOTIDE SEQUENCE [LARGE SCALE GENOMIC DNA]</scope>
    <source>
        <strain evidence="6 7">Gsoil 097</strain>
    </source>
</reference>
<evidence type="ECO:0000256" key="1">
    <source>
        <dbReference type="ARBA" id="ARBA00023015"/>
    </source>
</evidence>
<dbReference type="GO" id="GO:0000976">
    <property type="term" value="F:transcription cis-regulatory region binding"/>
    <property type="evidence" value="ECO:0007669"/>
    <property type="project" value="TreeGrafter"/>
</dbReference>
<comment type="caution">
    <text evidence="6">The sequence shown here is derived from an EMBL/GenBank/DDBJ whole genome shotgun (WGS) entry which is preliminary data.</text>
</comment>
<evidence type="ECO:0000313" key="7">
    <source>
        <dbReference type="Proteomes" id="UP000267128"/>
    </source>
</evidence>
<dbReference type="OrthoDB" id="4709966at2"/>
<dbReference type="AlphaFoldDB" id="A0A3N0CIX2"/>
<gene>
    <name evidence="6" type="ORF">EFK50_13410</name>
</gene>
<dbReference type="Gene3D" id="1.10.357.10">
    <property type="entry name" value="Tetracycline Repressor, domain 2"/>
    <property type="match status" value="1"/>
</dbReference>
<feature type="DNA-binding region" description="H-T-H motif" evidence="4">
    <location>
        <begin position="30"/>
        <end position="49"/>
    </location>
</feature>
<feature type="domain" description="HTH tetR-type" evidence="5">
    <location>
        <begin position="7"/>
        <end position="67"/>
    </location>
</feature>
<dbReference type="Pfam" id="PF13305">
    <property type="entry name" value="TetR_C_33"/>
    <property type="match status" value="1"/>
</dbReference>
<dbReference type="GO" id="GO:0003700">
    <property type="term" value="F:DNA-binding transcription factor activity"/>
    <property type="evidence" value="ECO:0007669"/>
    <property type="project" value="TreeGrafter"/>
</dbReference>
<dbReference type="EMBL" id="RJSE01000007">
    <property type="protein sequence ID" value="RNL63375.1"/>
    <property type="molecule type" value="Genomic_DNA"/>
</dbReference>
<organism evidence="6 7">
    <name type="scientific">Nocardioides marmoriginsengisoli</name>
    <dbReference type="NCBI Taxonomy" id="661483"/>
    <lineage>
        <taxon>Bacteria</taxon>
        <taxon>Bacillati</taxon>
        <taxon>Actinomycetota</taxon>
        <taxon>Actinomycetes</taxon>
        <taxon>Propionibacteriales</taxon>
        <taxon>Nocardioidaceae</taxon>
        <taxon>Nocardioides</taxon>
    </lineage>
</organism>
<accession>A0A3N0CIX2</accession>
<dbReference type="InterPro" id="IPR050109">
    <property type="entry name" value="HTH-type_TetR-like_transc_reg"/>
</dbReference>
<evidence type="ECO:0000256" key="3">
    <source>
        <dbReference type="ARBA" id="ARBA00023163"/>
    </source>
</evidence>
<dbReference type="Pfam" id="PF00440">
    <property type="entry name" value="TetR_N"/>
    <property type="match status" value="1"/>
</dbReference>
<proteinExistence type="predicted"/>
<dbReference type="Proteomes" id="UP000267128">
    <property type="component" value="Unassembled WGS sequence"/>
</dbReference>
<evidence type="ECO:0000259" key="5">
    <source>
        <dbReference type="PROSITE" id="PS50977"/>
    </source>
</evidence>
<dbReference type="PROSITE" id="PS50977">
    <property type="entry name" value="HTH_TETR_2"/>
    <property type="match status" value="1"/>
</dbReference>
<dbReference type="PANTHER" id="PTHR30055">
    <property type="entry name" value="HTH-TYPE TRANSCRIPTIONAL REGULATOR RUTR"/>
    <property type="match status" value="1"/>
</dbReference>
<protein>
    <submittedName>
        <fullName evidence="6">TetR/AcrR family transcriptional regulator</fullName>
    </submittedName>
</protein>
<keyword evidence="3" id="KW-0804">Transcription</keyword>
<sequence length="220" mass="23777">MSVDSTEPVPERLVNAAIKLLREQGPSAIKARTVAAECDLSTMVVYHHFGGVAELVTAVVAAGFTEFDRAFAAVPDTDDPVTDLFVMALAVRDLARANPHLYDLMFGLSTRSTYRPATETEGRLSGHSPEFRHAYAQIVDTCARLVKTGRVHPIAPEIVAAQLWSFVHGYVTLELSDHFADFTDPVAEVFLPTGVNICVGLGDDPERARASHEATGILSS</sequence>
<evidence type="ECO:0000313" key="6">
    <source>
        <dbReference type="EMBL" id="RNL63375.1"/>
    </source>
</evidence>
<keyword evidence="2 4" id="KW-0238">DNA-binding</keyword>
<keyword evidence="7" id="KW-1185">Reference proteome</keyword>
<dbReference type="SUPFAM" id="SSF48498">
    <property type="entry name" value="Tetracyclin repressor-like, C-terminal domain"/>
    <property type="match status" value="1"/>
</dbReference>
<evidence type="ECO:0000256" key="4">
    <source>
        <dbReference type="PROSITE-ProRule" id="PRU00335"/>
    </source>
</evidence>
<dbReference type="PANTHER" id="PTHR30055:SF234">
    <property type="entry name" value="HTH-TYPE TRANSCRIPTIONAL REGULATOR BETI"/>
    <property type="match status" value="1"/>
</dbReference>
<keyword evidence="1" id="KW-0805">Transcription regulation</keyword>
<dbReference type="InterPro" id="IPR009057">
    <property type="entry name" value="Homeodomain-like_sf"/>
</dbReference>
<name>A0A3N0CIX2_9ACTN</name>
<dbReference type="InterPro" id="IPR025996">
    <property type="entry name" value="MT1864/Rv1816-like_C"/>
</dbReference>
<dbReference type="SUPFAM" id="SSF46689">
    <property type="entry name" value="Homeodomain-like"/>
    <property type="match status" value="1"/>
</dbReference>
<dbReference type="InterPro" id="IPR001647">
    <property type="entry name" value="HTH_TetR"/>
</dbReference>